<dbReference type="EMBL" id="JAAVUN010000008">
    <property type="protein sequence ID" value="NKE09414.1"/>
    <property type="molecule type" value="Genomic_DNA"/>
</dbReference>
<keyword evidence="3" id="KW-1185">Reference proteome</keyword>
<dbReference type="InterPro" id="IPR029058">
    <property type="entry name" value="AB_hydrolase_fold"/>
</dbReference>
<protein>
    <recommendedName>
        <fullName evidence="4">Alpha/beta hydrolase</fullName>
    </recommendedName>
</protein>
<evidence type="ECO:0000313" key="2">
    <source>
        <dbReference type="EMBL" id="NKE09414.1"/>
    </source>
</evidence>
<evidence type="ECO:0000313" key="3">
    <source>
        <dbReference type="Proteomes" id="UP000521379"/>
    </source>
</evidence>
<evidence type="ECO:0000256" key="1">
    <source>
        <dbReference type="SAM" id="MobiDB-lite"/>
    </source>
</evidence>
<feature type="compositionally biased region" description="Polar residues" evidence="1">
    <location>
        <begin position="182"/>
        <end position="193"/>
    </location>
</feature>
<accession>A0A846TUJ4</accession>
<name>A0A846TUJ4_9MICC</name>
<reference evidence="2 3" key="1">
    <citation type="submission" date="2020-02" db="EMBL/GenBank/DDBJ databases">
        <authorList>
            <person name="Sun Q."/>
        </authorList>
    </citation>
    <scope>NUCLEOTIDE SEQUENCE [LARGE SCALE GENOMIC DNA]</scope>
    <source>
        <strain evidence="2 3">YIM 13062</strain>
    </source>
</reference>
<dbReference type="RefSeq" id="WP_119932051.1">
    <property type="nucleotide sequence ID" value="NZ_JAAVUN010000008.1"/>
</dbReference>
<dbReference type="SUPFAM" id="SSF53474">
    <property type="entry name" value="alpha/beta-Hydrolases"/>
    <property type="match status" value="2"/>
</dbReference>
<organism evidence="2 3">
    <name type="scientific">Kocuria subflava</name>
    <dbReference type="NCBI Taxonomy" id="1736139"/>
    <lineage>
        <taxon>Bacteria</taxon>
        <taxon>Bacillati</taxon>
        <taxon>Actinomycetota</taxon>
        <taxon>Actinomycetes</taxon>
        <taxon>Micrococcales</taxon>
        <taxon>Micrococcaceae</taxon>
        <taxon>Kocuria</taxon>
    </lineage>
</organism>
<comment type="caution">
    <text evidence="2">The sequence shown here is derived from an EMBL/GenBank/DDBJ whole genome shotgun (WGS) entry which is preliminary data.</text>
</comment>
<proteinExistence type="predicted"/>
<sequence>MIKGEPTWIGTGSAAVLAWVHTSPEATSRGLVVVAPPAGRELTLSALTIRRLCIILAQAGFTAVRFGWRGSLDSQPLLPTDDAVQAWQADVRAVVDGTRQLLGVHDLPTHAVGYRTGAAVVGSMLEEFDTVVSWEPVAGKTFVRQWSRLRHTVAHHVPDTEGLVDLLGMALTPEQAQQFSTLGIPQPSDTVTSEPGAADEGTEQAAGAATTVVEVKEADKRRAKAMYGVEPFDIRVHDDVLNRVRDALPAATARPVAAELHTVLENTWTDANGHQLHERVVEVGPEHRVGVVTWAQGYGEPGDFRGAEGLFVSGGGPDPRYGGGEWPLIARALAADGLVTLRVDRPLVGDSTPVDAIRATNSYTRRSAVSFQESVDWLRSNGCEPVHAGLLCSSAWAAGLSAVHGSPLNVQSLVLIGHAEWKMSEQLWEQVRETYNADAPRTAAATGTVNRAARNSAAPQMPTRKIRPGLPGVLDRVLWLNDLRISQGLPAVKAVLRDQVVQLLRTRMPYVLWQLAGKQGRLETPERVLEPLSRNTRVVVLNGPDDLPRWQVTRADRAVDKLSAAGRSVRSVESDRLDHSVITATGCRTVLETLRTELVGDHAAGDAQPHIAPTAS</sequence>
<evidence type="ECO:0008006" key="4">
    <source>
        <dbReference type="Google" id="ProtNLM"/>
    </source>
</evidence>
<dbReference type="AlphaFoldDB" id="A0A846TUJ4"/>
<feature type="region of interest" description="Disordered" evidence="1">
    <location>
        <begin position="182"/>
        <end position="203"/>
    </location>
</feature>
<dbReference type="Proteomes" id="UP000521379">
    <property type="component" value="Unassembled WGS sequence"/>
</dbReference>
<dbReference type="Gene3D" id="3.40.50.1820">
    <property type="entry name" value="alpha/beta hydrolase"/>
    <property type="match status" value="2"/>
</dbReference>
<gene>
    <name evidence="2" type="ORF">GTW58_05560</name>
</gene>